<dbReference type="SUPFAM" id="SSF49777">
    <property type="entry name" value="PEBP-like"/>
    <property type="match status" value="1"/>
</dbReference>
<dbReference type="OrthoDB" id="440553at2759"/>
<feature type="chain" id="PRO_5013075934" description="PEBP-like protein" evidence="1">
    <location>
        <begin position="20"/>
        <end position="291"/>
    </location>
</feature>
<keyword evidence="3" id="KW-1185">Reference proteome</keyword>
<dbReference type="PANTHER" id="PTHR11362:SF82">
    <property type="entry name" value="PHOSPHATIDYLETHANOLAMINE-BINDING PROTEIN 4"/>
    <property type="match status" value="1"/>
</dbReference>
<dbReference type="Proteomes" id="UP000214365">
    <property type="component" value="Unassembled WGS sequence"/>
</dbReference>
<evidence type="ECO:0008006" key="4">
    <source>
        <dbReference type="Google" id="ProtNLM"/>
    </source>
</evidence>
<reference evidence="2 3" key="1">
    <citation type="submission" date="2015-06" db="EMBL/GenBank/DDBJ databases">
        <title>Talaromyces atroroseus IBT 11181 draft genome.</title>
        <authorList>
            <person name="Rasmussen K.B."/>
            <person name="Rasmussen S."/>
            <person name="Petersen B."/>
            <person name="Sicheritz-Ponten T."/>
            <person name="Mortensen U.H."/>
            <person name="Thrane U."/>
        </authorList>
    </citation>
    <scope>NUCLEOTIDE SEQUENCE [LARGE SCALE GENOMIC DNA]</scope>
    <source>
        <strain evidence="2 3">IBT 11181</strain>
    </source>
</reference>
<dbReference type="GeneID" id="31006600"/>
<evidence type="ECO:0000256" key="1">
    <source>
        <dbReference type="SAM" id="SignalP"/>
    </source>
</evidence>
<dbReference type="PANTHER" id="PTHR11362">
    <property type="entry name" value="PHOSPHATIDYLETHANOLAMINE-BINDING PROTEIN"/>
    <property type="match status" value="1"/>
</dbReference>
<dbReference type="Pfam" id="PF01161">
    <property type="entry name" value="PBP"/>
    <property type="match status" value="1"/>
</dbReference>
<dbReference type="PROSITE" id="PS51257">
    <property type="entry name" value="PROKAR_LIPOPROTEIN"/>
    <property type="match status" value="1"/>
</dbReference>
<accession>A0A225AAV3</accession>
<dbReference type="EMBL" id="LFMY01000010">
    <property type="protein sequence ID" value="OKL58022.1"/>
    <property type="molecule type" value="Genomic_DNA"/>
</dbReference>
<dbReference type="STRING" id="1441469.A0A225AAV3"/>
<gene>
    <name evidence="2" type="ORF">UA08_06845</name>
</gene>
<feature type="signal peptide" evidence="1">
    <location>
        <begin position="1"/>
        <end position="19"/>
    </location>
</feature>
<name>A0A225AAV3_TALAT</name>
<dbReference type="Gene3D" id="3.90.280.10">
    <property type="entry name" value="PEBP-like"/>
    <property type="match status" value="1"/>
</dbReference>
<dbReference type="CDD" id="cd00866">
    <property type="entry name" value="PEBP_euk"/>
    <property type="match status" value="1"/>
</dbReference>
<evidence type="ECO:0000313" key="3">
    <source>
        <dbReference type="Proteomes" id="UP000214365"/>
    </source>
</evidence>
<dbReference type="RefSeq" id="XP_020118143.1">
    <property type="nucleotide sequence ID" value="XM_020269167.1"/>
</dbReference>
<evidence type="ECO:0000313" key="2">
    <source>
        <dbReference type="EMBL" id="OKL58022.1"/>
    </source>
</evidence>
<proteinExistence type="predicted"/>
<dbReference type="AlphaFoldDB" id="A0A225AAV3"/>
<comment type="caution">
    <text evidence="2">The sequence shown here is derived from an EMBL/GenBank/DDBJ whole genome shotgun (WGS) entry which is preliminary data.</text>
</comment>
<organism evidence="2 3">
    <name type="scientific">Talaromyces atroroseus</name>
    <dbReference type="NCBI Taxonomy" id="1441469"/>
    <lineage>
        <taxon>Eukaryota</taxon>
        <taxon>Fungi</taxon>
        <taxon>Dikarya</taxon>
        <taxon>Ascomycota</taxon>
        <taxon>Pezizomycotina</taxon>
        <taxon>Eurotiomycetes</taxon>
        <taxon>Eurotiomycetidae</taxon>
        <taxon>Eurotiales</taxon>
        <taxon>Trichocomaceae</taxon>
        <taxon>Talaromyces</taxon>
        <taxon>Talaromyces sect. Trachyspermi</taxon>
    </lineage>
</organism>
<dbReference type="InterPro" id="IPR035810">
    <property type="entry name" value="PEBP_euk"/>
</dbReference>
<keyword evidence="1" id="KW-0732">Signal</keyword>
<sequence>MKLSIHVFCLSGFAALSSCTNVNIPIGLSAVGNPQETLPARYPLSSWQCGRKPYVTFHPGQTLVSSDTINAPTFDPKSQLFTGPSSPSSTGKYVFLMVDPNTNTTDPTYPALHTLYANVTASNGDLSWTVLAPYINPEPTAGAPHNYTMLLFEQPSAQFMVPSKFSSFLPLNLSNLYAREGFPVLDFIHDTGLGEPVAANWFQESATGTSTSSSAVPSVSICSVIPTSSPSGTGVVRNPTATATGIFSSGAITSTATSISPPVAGDAVVSSANTGNVLIGLGAVFGAFGLL</sequence>
<dbReference type="InterPro" id="IPR036610">
    <property type="entry name" value="PEBP-like_sf"/>
</dbReference>
<dbReference type="InterPro" id="IPR008914">
    <property type="entry name" value="PEBP"/>
</dbReference>
<protein>
    <recommendedName>
        <fullName evidence="4">PEBP-like protein</fullName>
    </recommendedName>
</protein>